<dbReference type="Proteomes" id="UP000233551">
    <property type="component" value="Unassembled WGS sequence"/>
</dbReference>
<accession>A0A2I0KU36</accession>
<comment type="caution">
    <text evidence="1">The sequence shown here is derived from an EMBL/GenBank/DDBJ whole genome shotgun (WGS) entry which is preliminary data.</text>
</comment>
<dbReference type="EMBL" id="PGOL01000357">
    <property type="protein sequence ID" value="PKI71830.1"/>
    <property type="molecule type" value="Genomic_DNA"/>
</dbReference>
<dbReference type="AlphaFoldDB" id="A0A2I0KU36"/>
<name>A0A2I0KU36_PUNGR</name>
<organism evidence="1 2">
    <name type="scientific">Punica granatum</name>
    <name type="common">Pomegranate</name>
    <dbReference type="NCBI Taxonomy" id="22663"/>
    <lineage>
        <taxon>Eukaryota</taxon>
        <taxon>Viridiplantae</taxon>
        <taxon>Streptophyta</taxon>
        <taxon>Embryophyta</taxon>
        <taxon>Tracheophyta</taxon>
        <taxon>Spermatophyta</taxon>
        <taxon>Magnoliopsida</taxon>
        <taxon>eudicotyledons</taxon>
        <taxon>Gunneridae</taxon>
        <taxon>Pentapetalae</taxon>
        <taxon>rosids</taxon>
        <taxon>malvids</taxon>
        <taxon>Myrtales</taxon>
        <taxon>Lythraceae</taxon>
        <taxon>Punica</taxon>
    </lineage>
</organism>
<keyword evidence="2" id="KW-1185">Reference proteome</keyword>
<reference evidence="1 2" key="1">
    <citation type="submission" date="2017-11" db="EMBL/GenBank/DDBJ databases">
        <title>De-novo sequencing of pomegranate (Punica granatum L.) genome.</title>
        <authorList>
            <person name="Akparov Z."/>
            <person name="Amiraslanov A."/>
            <person name="Hajiyeva S."/>
            <person name="Abbasov M."/>
            <person name="Kaur K."/>
            <person name="Hamwieh A."/>
            <person name="Solovyev V."/>
            <person name="Salamov A."/>
            <person name="Braich B."/>
            <person name="Kosarev P."/>
            <person name="Mahmoud A."/>
            <person name="Hajiyev E."/>
            <person name="Babayeva S."/>
            <person name="Izzatullayeva V."/>
            <person name="Mammadov A."/>
            <person name="Mammadov A."/>
            <person name="Sharifova S."/>
            <person name="Ojaghi J."/>
            <person name="Eynullazada K."/>
            <person name="Bayramov B."/>
            <person name="Abdulazimova A."/>
            <person name="Shahmuradov I."/>
        </authorList>
    </citation>
    <scope>NUCLEOTIDE SEQUENCE [LARGE SCALE GENOMIC DNA]</scope>
    <source>
        <strain evidence="2">cv. AG2017</strain>
        <tissue evidence="1">Leaf</tissue>
    </source>
</reference>
<proteinExistence type="predicted"/>
<gene>
    <name evidence="1" type="ORF">CRG98_007769</name>
</gene>
<evidence type="ECO:0000313" key="1">
    <source>
        <dbReference type="EMBL" id="PKI71830.1"/>
    </source>
</evidence>
<protein>
    <submittedName>
        <fullName evidence="1">Uncharacterized protein</fullName>
    </submittedName>
</protein>
<sequence length="154" mass="17178">MERKRWDGGTGALRRNKLRESDHRRLAGGRFATYSELPNCAVQCITHLVELLRHLRLSHAIPSLTVGKLTYFHLYGDRAQSNKSGGQTSLFPIVDVIQKSLENAFRAHLIGKWVPAGLSCKNFPDSHAILVSVLLAARKGKVKALVVLLSVVWR</sequence>
<evidence type="ECO:0000313" key="2">
    <source>
        <dbReference type="Proteomes" id="UP000233551"/>
    </source>
</evidence>